<keyword evidence="4 10" id="KW-0548">Nucleotidyltransferase</keyword>
<dbReference type="GO" id="GO:0003887">
    <property type="term" value="F:DNA-directed DNA polymerase activity"/>
    <property type="evidence" value="ECO:0007669"/>
    <property type="project" value="UniProtKB-KW"/>
</dbReference>
<accession>A0A3S2UML2</accession>
<evidence type="ECO:0000256" key="6">
    <source>
        <dbReference type="ARBA" id="ARBA00022932"/>
    </source>
</evidence>
<dbReference type="PANTHER" id="PTHR32294:SF0">
    <property type="entry name" value="DNA POLYMERASE III SUBUNIT ALPHA"/>
    <property type="match status" value="1"/>
</dbReference>
<keyword evidence="5" id="KW-0235">DNA replication</keyword>
<dbReference type="InterPro" id="IPR029460">
    <property type="entry name" value="DNAPol_HHH"/>
</dbReference>
<dbReference type="GO" id="GO:0008408">
    <property type="term" value="F:3'-5' exonuclease activity"/>
    <property type="evidence" value="ECO:0007669"/>
    <property type="project" value="InterPro"/>
</dbReference>
<dbReference type="InterPro" id="IPR004805">
    <property type="entry name" value="DnaE2/DnaE/PolC"/>
</dbReference>
<dbReference type="Pfam" id="PF00929">
    <property type="entry name" value="RNase_T"/>
    <property type="match status" value="1"/>
</dbReference>
<protein>
    <recommendedName>
        <fullName evidence="2">DNA polymerase III subunit alpha</fullName>
        <ecNumber evidence="1">2.7.7.7</ecNumber>
    </recommendedName>
</protein>
<dbReference type="InterPro" id="IPR013520">
    <property type="entry name" value="Ribonucl_H"/>
</dbReference>
<dbReference type="SUPFAM" id="SSF53098">
    <property type="entry name" value="Ribonuclease H-like"/>
    <property type="match status" value="1"/>
</dbReference>
<reference evidence="10 11" key="1">
    <citation type="submission" date="2019-01" db="EMBL/GenBank/DDBJ databases">
        <authorList>
            <person name="Chen W.-M."/>
        </authorList>
    </citation>
    <scope>NUCLEOTIDE SEQUENCE [LARGE SCALE GENOMIC DNA]</scope>
    <source>
        <strain evidence="10 11">BBQ-12</strain>
    </source>
</reference>
<evidence type="ECO:0000256" key="5">
    <source>
        <dbReference type="ARBA" id="ARBA00022705"/>
    </source>
</evidence>
<keyword evidence="6" id="KW-0239">DNA-directed DNA polymerase</keyword>
<dbReference type="OrthoDB" id="9803237at2"/>
<dbReference type="CDD" id="cd06127">
    <property type="entry name" value="DEDDh"/>
    <property type="match status" value="1"/>
</dbReference>
<dbReference type="Gene3D" id="3.20.20.140">
    <property type="entry name" value="Metal-dependent hydrolases"/>
    <property type="match status" value="1"/>
</dbReference>
<comment type="caution">
    <text evidence="10">The sequence shown here is derived from an EMBL/GenBank/DDBJ whole genome shotgun (WGS) entry which is preliminary data.</text>
</comment>
<dbReference type="CDD" id="cd04485">
    <property type="entry name" value="DnaE_OBF"/>
    <property type="match status" value="1"/>
</dbReference>
<dbReference type="Pfam" id="PF14579">
    <property type="entry name" value="HHH_6"/>
    <property type="match status" value="1"/>
</dbReference>
<dbReference type="SMART" id="SM00479">
    <property type="entry name" value="EXOIII"/>
    <property type="match status" value="1"/>
</dbReference>
<dbReference type="InterPro" id="IPR011708">
    <property type="entry name" value="DNA_pol3_alpha_NTPase_dom"/>
</dbReference>
<evidence type="ECO:0000259" key="8">
    <source>
        <dbReference type="SMART" id="SM00479"/>
    </source>
</evidence>
<feature type="domain" description="Exonuclease" evidence="8">
    <location>
        <begin position="1"/>
        <end position="192"/>
    </location>
</feature>
<dbReference type="NCBIfam" id="TIGR00594">
    <property type="entry name" value="polc"/>
    <property type="match status" value="1"/>
</dbReference>
<dbReference type="EMBL" id="SACJ01000001">
    <property type="protein sequence ID" value="RVT79579.1"/>
    <property type="molecule type" value="Genomic_DNA"/>
</dbReference>
<dbReference type="InterPro" id="IPR040982">
    <property type="entry name" value="DNA_pol3_finger"/>
</dbReference>
<dbReference type="InterPro" id="IPR012337">
    <property type="entry name" value="RNaseH-like_sf"/>
</dbReference>
<dbReference type="SMART" id="SM00481">
    <property type="entry name" value="POLIIIAc"/>
    <property type="match status" value="1"/>
</dbReference>
<organism evidence="10 11">
    <name type="scientific">Flavobacterium sufflavum</name>
    <dbReference type="NCBI Taxonomy" id="1921138"/>
    <lineage>
        <taxon>Bacteria</taxon>
        <taxon>Pseudomonadati</taxon>
        <taxon>Bacteroidota</taxon>
        <taxon>Flavobacteriia</taxon>
        <taxon>Flavobacteriales</taxon>
        <taxon>Flavobacteriaceae</taxon>
        <taxon>Flavobacterium</taxon>
    </lineage>
</organism>
<evidence type="ECO:0000256" key="4">
    <source>
        <dbReference type="ARBA" id="ARBA00022695"/>
    </source>
</evidence>
<keyword evidence="11" id="KW-1185">Reference proteome</keyword>
<evidence type="ECO:0000313" key="11">
    <source>
        <dbReference type="Proteomes" id="UP000285211"/>
    </source>
</evidence>
<comment type="catalytic activity">
    <reaction evidence="7">
        <text>DNA(n) + a 2'-deoxyribonucleoside 5'-triphosphate = DNA(n+1) + diphosphate</text>
        <dbReference type="Rhea" id="RHEA:22508"/>
        <dbReference type="Rhea" id="RHEA-COMP:17339"/>
        <dbReference type="Rhea" id="RHEA-COMP:17340"/>
        <dbReference type="ChEBI" id="CHEBI:33019"/>
        <dbReference type="ChEBI" id="CHEBI:61560"/>
        <dbReference type="ChEBI" id="CHEBI:173112"/>
        <dbReference type="EC" id="2.7.7.7"/>
    </reaction>
</comment>
<gene>
    <name evidence="10" type="ORF">EOD40_00255</name>
</gene>
<proteinExistence type="predicted"/>
<dbReference type="Pfam" id="PF07733">
    <property type="entry name" value="DNA_pol3_alpha"/>
    <property type="match status" value="1"/>
</dbReference>
<dbReference type="RefSeq" id="WP_128192899.1">
    <property type="nucleotide sequence ID" value="NZ_SACJ01000001.1"/>
</dbReference>
<evidence type="ECO:0000256" key="7">
    <source>
        <dbReference type="ARBA" id="ARBA00049244"/>
    </source>
</evidence>
<dbReference type="Proteomes" id="UP000285211">
    <property type="component" value="Unassembled WGS sequence"/>
</dbReference>
<dbReference type="Gene3D" id="1.10.10.1600">
    <property type="entry name" value="Bacterial DNA polymerase III alpha subunit, thumb domain"/>
    <property type="match status" value="1"/>
</dbReference>
<sequence>MYLIFDTETTGLPKRWDAPITDTANWPRCIQIAWQLHDDMGQLIEHQDYLVKPEGFNIPYDAERIHGISTELAEAEGIPLAEVLEKFNIALGKAKFIVGQNLGFDVNIMGCELYRMGVDSPMASMPVLDTCTEVTASLLKLPGGRGGKFKLPTLTELHSYLFNVPFAEAHNATADVEATTRCFLELIKREVFTKEELDVPASYFQDFQAKNPQEIQLIGLKHINLKAASDEIRKQLQKVDQTTTQTIISDADKQGLDEAKFAHLHNHTQFSVLQSTIGIAPLVAVTAKNGFPAVAMTDTGNMMGAFHFVSAVMNHNKGVSAKNKALVESGEEPTETEIKPIVGCEFNICENHQDKSKKDNGYQVVLLAKNKKGYHNLAKMASIAYVDGFYYVPRIDRNVVEKYKEDIMVLSGNLYGEIPSKILNIGENQAEEALIWWKEQFGDDFYLEVMRHNQEDENRVNKTLIEFAQKHQVKLIATNNTYYVNKQDANAHDILLCVKDGEKQATPIGRGRGYRYGLPNQEYYYKSGEEMKNLFADLPDAIINIQEIVDKVEIYSLYRDVLLPKYDIPEEFVDPEDEKDNGVRGENAYLRHLTMEGAKRRYEEITPSIQERLDFELLTISNSGYPGYFLIVQDFIAEARKMDVSVGPGRGSAAGSAVAYCLGITNIDPIKYDLLFERFLNPDRVSMPDIDIDFDDEGRGRVMDYVINKYGANQVAQIITYGKMATKSAIRDTARVLDLPLFEADRIAKLIPAMMPGKWNLARFLSESEDEVKKALKGADEFELVKELIGIANEDDLAGETIQQAKILEGSMRNTGIHACGVIITPSDITNFVPVTTAKDSDLYVTQFDNSVAESAGLLKMDFLGLKTLTLIKDTVKLVKYRNGIDLDPDTFPIDDVKTYELFQRGETVGIFQYESPGMQKYMKDLKPTVFGDLIAMNALYRPGPLEYIPSFVRRKNGEEPIVYDLDACEEYLGETYGITVYQEQVMLLSQSLAGFTKGEADVLRKAMGKKQKDVLDKMKPKFVEQASAKGHDAKVLEKIWKDWEAFASYAFNKSHSTCYAWIAYQTAYLKAHYPAEYMAAVLSNNMNDIKQVSFFMEECKRMGLQVLGPCVNESYYKFTVNDDYAVRFGMGAIKGVGAGAVETIVENRKNGKYKSIFDLAKRIDLRAANKKAIENLALAGGFDAFEGTTRAQYFHDEGDGITFYEKAMRYGSKFQENENSSQVSLFGEASEVQIAEPVVPPCEDWSTMEKLAKEKEVVGIYISGHPLDDFRFEMKYFCNAKLEALKTLEAYVGKTLTFGGIINNVQHRVAKNGKGWGMFSLEGYDESYEFRIFGEEYLKFRHFLIQNNFTFMKLTVKEGWMNQDTGKKGDPRLQFVEIKQLQDVLEAFAKKLIVLLNIKDLYPEFIHKLSHLFNENKGENQVTFEVMEIEKIKKLVEMAPVMEDNEEVVFEDENEDVEASDVPENKAVQVTEVEEIKVVTKLSMVSRKLKIKISTELLQELEKMQVNFKLN</sequence>
<name>A0A3S2UML2_9FLAO</name>
<evidence type="ECO:0000256" key="3">
    <source>
        <dbReference type="ARBA" id="ARBA00022679"/>
    </source>
</evidence>
<evidence type="ECO:0000256" key="2">
    <source>
        <dbReference type="ARBA" id="ARBA00019114"/>
    </source>
</evidence>
<dbReference type="GO" id="GO:0006260">
    <property type="term" value="P:DNA replication"/>
    <property type="evidence" value="ECO:0007669"/>
    <property type="project" value="UniProtKB-KW"/>
</dbReference>
<evidence type="ECO:0000313" key="10">
    <source>
        <dbReference type="EMBL" id="RVT79579.1"/>
    </source>
</evidence>
<dbReference type="NCBIfam" id="NF004226">
    <property type="entry name" value="PRK05673.1"/>
    <property type="match status" value="1"/>
</dbReference>
<dbReference type="Gene3D" id="3.30.420.10">
    <property type="entry name" value="Ribonuclease H-like superfamily/Ribonuclease H"/>
    <property type="match status" value="1"/>
</dbReference>
<dbReference type="EC" id="2.7.7.7" evidence="1"/>
<dbReference type="InterPro" id="IPR041931">
    <property type="entry name" value="DNA_pol3_alpha_thumb_dom"/>
</dbReference>
<dbReference type="InterPro" id="IPR004013">
    <property type="entry name" value="PHP_dom"/>
</dbReference>
<dbReference type="Pfam" id="PF02811">
    <property type="entry name" value="PHP"/>
    <property type="match status" value="1"/>
</dbReference>
<feature type="domain" description="Polymerase/histidinol phosphatase N-terminal" evidence="9">
    <location>
        <begin position="262"/>
        <end position="350"/>
    </location>
</feature>
<dbReference type="Pfam" id="PF17657">
    <property type="entry name" value="DNA_pol3_finger"/>
    <property type="match status" value="1"/>
</dbReference>
<evidence type="ECO:0000259" key="9">
    <source>
        <dbReference type="SMART" id="SM00481"/>
    </source>
</evidence>
<dbReference type="PANTHER" id="PTHR32294">
    <property type="entry name" value="DNA POLYMERASE III SUBUNIT ALPHA"/>
    <property type="match status" value="1"/>
</dbReference>
<dbReference type="GO" id="GO:0003676">
    <property type="term" value="F:nucleic acid binding"/>
    <property type="evidence" value="ECO:0007669"/>
    <property type="project" value="InterPro"/>
</dbReference>
<dbReference type="InterPro" id="IPR003141">
    <property type="entry name" value="Pol/His_phosphatase_N"/>
</dbReference>
<dbReference type="Gene3D" id="1.10.150.870">
    <property type="match status" value="1"/>
</dbReference>
<dbReference type="InterPro" id="IPR036397">
    <property type="entry name" value="RNaseH_sf"/>
</dbReference>
<keyword evidence="3 10" id="KW-0808">Transferase</keyword>
<evidence type="ECO:0000256" key="1">
    <source>
        <dbReference type="ARBA" id="ARBA00012417"/>
    </source>
</evidence>